<reference evidence="10" key="1">
    <citation type="submission" date="2025-08" db="UniProtKB">
        <authorList>
            <consortium name="RefSeq"/>
        </authorList>
    </citation>
    <scope>IDENTIFICATION</scope>
    <source>
        <tissue evidence="10">Liver</tissue>
    </source>
</reference>
<comment type="similarity">
    <text evidence="1">Belongs to the eukaryotic ribosomal protein eS25 family.</text>
</comment>
<evidence type="ECO:0000256" key="4">
    <source>
        <dbReference type="ARBA" id="ARBA00035021"/>
    </source>
</evidence>
<protein>
    <recommendedName>
        <fullName evidence="5">Small ribosomal subunit protein eS25</fullName>
    </recommendedName>
    <alternativeName>
        <fullName evidence="6">40S ribosomal protein S25</fullName>
    </alternativeName>
</protein>
<dbReference type="RefSeq" id="XP_040584280.1">
    <property type="nucleotide sequence ID" value="XM_040728346.1"/>
</dbReference>
<dbReference type="InterPro" id="IPR036388">
    <property type="entry name" value="WH-like_DNA-bd_sf"/>
</dbReference>
<dbReference type="PANTHER" id="PTHR12850">
    <property type="entry name" value="40S RIBOSOMAL PROTEIN S25"/>
    <property type="match status" value="1"/>
</dbReference>
<sequence>MKKVNATEFKVLDEKKKRRKSTEESPKICRDTESSAKTFSKDAGSQTGEWLSGVPGFRKCQQQKFLTKLHPSAKSYLVFPFSHFFSTPHEIYKSPNGAGCCGGCRPSPSFIVPPKDDKKKDAGKSAKKDKDPVNKSGGNVKNKKWSKGKVQDKLNNLVLFDKATYDKLRKEVLNYKFTTPAVVSERLKILGSLARAALQELLSKGFTKLVSKHRPQVIYIRNTKGGDAPGAGEDA</sequence>
<keyword evidence="3" id="KW-0687">Ribonucleoprotein</keyword>
<evidence type="ECO:0000256" key="6">
    <source>
        <dbReference type="ARBA" id="ARBA00035460"/>
    </source>
</evidence>
<name>A0ABM2W8U3_MESAU</name>
<proteinExistence type="inferred from homology"/>
<evidence type="ECO:0000256" key="8">
    <source>
        <dbReference type="SAM" id="MobiDB-lite"/>
    </source>
</evidence>
<dbReference type="GeneID" id="106023008"/>
<keyword evidence="2" id="KW-0689">Ribosomal protein</keyword>
<feature type="region of interest" description="Disordered" evidence="8">
    <location>
        <begin position="12"/>
        <end position="53"/>
    </location>
</feature>
<feature type="region of interest" description="Disordered" evidence="8">
    <location>
        <begin position="111"/>
        <end position="146"/>
    </location>
</feature>
<dbReference type="Proteomes" id="UP000886700">
    <property type="component" value="Unplaced"/>
</dbReference>
<evidence type="ECO:0000256" key="5">
    <source>
        <dbReference type="ARBA" id="ARBA00035148"/>
    </source>
</evidence>
<comment type="function">
    <text evidence="7">Component of the small ribosomal subunit. The ribosome is a large ribonucleoprotein complex responsible for the synthesis of proteins in the cell.</text>
</comment>
<feature type="compositionally biased region" description="Basic and acidic residues" evidence="8">
    <location>
        <begin position="114"/>
        <end position="133"/>
    </location>
</feature>
<comment type="subunit">
    <text evidence="4">Component of the small ribosomal subunit.</text>
</comment>
<evidence type="ECO:0000256" key="2">
    <source>
        <dbReference type="ARBA" id="ARBA00022980"/>
    </source>
</evidence>
<gene>
    <name evidence="10" type="primary">LOC106023008</name>
</gene>
<evidence type="ECO:0000256" key="3">
    <source>
        <dbReference type="ARBA" id="ARBA00023274"/>
    </source>
</evidence>
<dbReference type="Gene3D" id="1.10.10.10">
    <property type="entry name" value="Winged helix-like DNA-binding domain superfamily/Winged helix DNA-binding domain"/>
    <property type="match status" value="1"/>
</dbReference>
<evidence type="ECO:0000256" key="7">
    <source>
        <dbReference type="ARBA" id="ARBA00045746"/>
    </source>
</evidence>
<accession>A0ABM2W8U3</accession>
<organism evidence="9 10">
    <name type="scientific">Mesocricetus auratus</name>
    <name type="common">Golden hamster</name>
    <dbReference type="NCBI Taxonomy" id="10036"/>
    <lineage>
        <taxon>Eukaryota</taxon>
        <taxon>Metazoa</taxon>
        <taxon>Chordata</taxon>
        <taxon>Craniata</taxon>
        <taxon>Vertebrata</taxon>
        <taxon>Euteleostomi</taxon>
        <taxon>Mammalia</taxon>
        <taxon>Eutheria</taxon>
        <taxon>Euarchontoglires</taxon>
        <taxon>Glires</taxon>
        <taxon>Rodentia</taxon>
        <taxon>Myomorpha</taxon>
        <taxon>Muroidea</taxon>
        <taxon>Cricetidae</taxon>
        <taxon>Cricetinae</taxon>
        <taxon>Mesocricetus</taxon>
    </lineage>
</organism>
<feature type="compositionally biased region" description="Polar residues" evidence="8">
    <location>
        <begin position="35"/>
        <end position="49"/>
    </location>
</feature>
<evidence type="ECO:0000313" key="10">
    <source>
        <dbReference type="RefSeq" id="XP_040584280.1"/>
    </source>
</evidence>
<evidence type="ECO:0000313" key="9">
    <source>
        <dbReference type="Proteomes" id="UP000886700"/>
    </source>
</evidence>
<keyword evidence="9" id="KW-1185">Reference proteome</keyword>
<dbReference type="InterPro" id="IPR004977">
    <property type="entry name" value="Ribosomal_eS25"/>
</dbReference>
<dbReference type="Pfam" id="PF03297">
    <property type="entry name" value="Ribosomal_S25"/>
    <property type="match status" value="1"/>
</dbReference>
<evidence type="ECO:0000256" key="1">
    <source>
        <dbReference type="ARBA" id="ARBA00009106"/>
    </source>
</evidence>
<feature type="compositionally biased region" description="Basic and acidic residues" evidence="8">
    <location>
        <begin position="12"/>
        <end position="34"/>
    </location>
</feature>